<dbReference type="CDD" id="cd12577">
    <property type="entry name" value="RRM1_Hrp1p"/>
    <property type="match status" value="1"/>
</dbReference>
<feature type="region of interest" description="Disordered" evidence="4">
    <location>
        <begin position="17"/>
        <end position="106"/>
    </location>
</feature>
<dbReference type="InterPro" id="IPR012677">
    <property type="entry name" value="Nucleotide-bd_a/b_plait_sf"/>
</dbReference>
<feature type="compositionally biased region" description="Low complexity" evidence="4">
    <location>
        <begin position="297"/>
        <end position="309"/>
    </location>
</feature>
<evidence type="ECO:0000256" key="3">
    <source>
        <dbReference type="PROSITE-ProRule" id="PRU00176"/>
    </source>
</evidence>
<comment type="caution">
    <text evidence="6">The sequence shown here is derived from an EMBL/GenBank/DDBJ whole genome shotgun (WGS) entry which is preliminary data.</text>
</comment>
<dbReference type="Gene3D" id="3.30.70.330">
    <property type="match status" value="2"/>
</dbReference>
<evidence type="ECO:0000256" key="2">
    <source>
        <dbReference type="ARBA" id="ARBA00022884"/>
    </source>
</evidence>
<evidence type="ECO:0000256" key="4">
    <source>
        <dbReference type="SAM" id="MobiDB-lite"/>
    </source>
</evidence>
<feature type="compositionally biased region" description="Gly residues" evidence="4">
    <location>
        <begin position="425"/>
        <end position="437"/>
    </location>
</feature>
<dbReference type="OrthoDB" id="1875751at2759"/>
<dbReference type="PANTHER" id="PTHR48031:SF2">
    <property type="entry name" value="RNA-BINDING PROTEIN 4"/>
    <property type="match status" value="1"/>
</dbReference>
<feature type="compositionally biased region" description="Low complexity" evidence="4">
    <location>
        <begin position="410"/>
        <end position="424"/>
    </location>
</feature>
<feature type="region of interest" description="Disordered" evidence="4">
    <location>
        <begin position="271"/>
        <end position="317"/>
    </location>
</feature>
<feature type="compositionally biased region" description="Low complexity" evidence="4">
    <location>
        <begin position="364"/>
        <end position="397"/>
    </location>
</feature>
<reference evidence="6" key="1">
    <citation type="journal article" date="2020" name="Front. Microbiol.">
        <title>Gene regulatory networks of Penicillium echinulatum 2HH and Penicillium oxalicum 114-2 inferred by a computational biology approach.</title>
        <authorList>
            <person name="Lenz A.R."/>
            <person name="Galan-Vasquez E."/>
            <person name="Balbinot E."/>
            <person name="De Abreu F.P."/>
            <person name="De Oliveira N.S."/>
            <person name="Da Rosa L.O."/>
            <person name="De Avila E Silva S."/>
            <person name="Camassola M."/>
            <person name="Dillon A.J.P."/>
            <person name="Perez-Rueda E."/>
        </authorList>
    </citation>
    <scope>NUCLEOTIDE SEQUENCE</scope>
    <source>
        <strain evidence="6">S1M29</strain>
    </source>
</reference>
<evidence type="ECO:0000313" key="7">
    <source>
        <dbReference type="Proteomes" id="UP000631181"/>
    </source>
</evidence>
<accession>A0A8J8WB74</accession>
<gene>
    <name evidence="6" type="ORF">PECM_008095</name>
</gene>
<dbReference type="AlphaFoldDB" id="A0A8J8WB74"/>
<proteinExistence type="predicted"/>
<dbReference type="PANTHER" id="PTHR48031">
    <property type="entry name" value="SRA STEM-LOOP-INTERACTING RNA-BINDING PROTEIN, MITOCHONDRIAL"/>
    <property type="match status" value="1"/>
</dbReference>
<keyword evidence="1" id="KW-0677">Repeat</keyword>
<dbReference type="GO" id="GO:0005634">
    <property type="term" value="C:nucleus"/>
    <property type="evidence" value="ECO:0007669"/>
    <property type="project" value="TreeGrafter"/>
</dbReference>
<dbReference type="InterPro" id="IPR000504">
    <property type="entry name" value="RRM_dom"/>
</dbReference>
<keyword evidence="7" id="KW-1185">Reference proteome</keyword>
<dbReference type="SUPFAM" id="SSF54928">
    <property type="entry name" value="RNA-binding domain, RBD"/>
    <property type="match status" value="2"/>
</dbReference>
<feature type="compositionally biased region" description="Basic residues" evidence="4">
    <location>
        <begin position="549"/>
        <end position="559"/>
    </location>
</feature>
<feature type="domain" description="RRM" evidence="5">
    <location>
        <begin position="198"/>
        <end position="274"/>
    </location>
</feature>
<keyword evidence="2 3" id="KW-0694">RNA-binding</keyword>
<feature type="compositionally biased region" description="Polar residues" evidence="4">
    <location>
        <begin position="44"/>
        <end position="75"/>
    </location>
</feature>
<dbReference type="InterPro" id="IPR035979">
    <property type="entry name" value="RBD_domain_sf"/>
</dbReference>
<feature type="region of interest" description="Disordered" evidence="4">
    <location>
        <begin position="364"/>
        <end position="559"/>
    </location>
</feature>
<name>A0A8J8WB74_9EURO</name>
<feature type="compositionally biased region" description="Basic and acidic residues" evidence="4">
    <location>
        <begin position="271"/>
        <end position="293"/>
    </location>
</feature>
<feature type="domain" description="RRM" evidence="5">
    <location>
        <begin position="114"/>
        <end position="196"/>
    </location>
</feature>
<dbReference type="FunFam" id="3.30.70.330:FF:000025">
    <property type="entry name" value="RNA-binding protein Musashi homolog 2 isoform X1"/>
    <property type="match status" value="1"/>
</dbReference>
<evidence type="ECO:0000313" key="6">
    <source>
        <dbReference type="EMBL" id="KAF7719160.1"/>
    </source>
</evidence>
<dbReference type="Pfam" id="PF00076">
    <property type="entry name" value="RRM_1"/>
    <property type="match status" value="2"/>
</dbReference>
<dbReference type="SMART" id="SM00360">
    <property type="entry name" value="RRM"/>
    <property type="match status" value="2"/>
</dbReference>
<dbReference type="InterPro" id="IPR034156">
    <property type="entry name" value="Hrp1_RRM1"/>
</dbReference>
<evidence type="ECO:0000259" key="5">
    <source>
        <dbReference type="PROSITE" id="PS50102"/>
    </source>
</evidence>
<feature type="compositionally biased region" description="Low complexity" evidence="4">
    <location>
        <begin position="438"/>
        <end position="451"/>
    </location>
</feature>
<dbReference type="GO" id="GO:0003729">
    <property type="term" value="F:mRNA binding"/>
    <property type="evidence" value="ECO:0007669"/>
    <property type="project" value="TreeGrafter"/>
</dbReference>
<evidence type="ECO:0000256" key="1">
    <source>
        <dbReference type="ARBA" id="ARBA00022737"/>
    </source>
</evidence>
<protein>
    <recommendedName>
        <fullName evidence="5">RRM domain-containing protein</fullName>
    </recommendedName>
</protein>
<dbReference type="Proteomes" id="UP000631181">
    <property type="component" value="Unassembled WGS sequence"/>
</dbReference>
<organism evidence="6 7">
    <name type="scientific">Penicillium ucsense</name>
    <dbReference type="NCBI Taxonomy" id="2839758"/>
    <lineage>
        <taxon>Eukaryota</taxon>
        <taxon>Fungi</taxon>
        <taxon>Dikarya</taxon>
        <taxon>Ascomycota</taxon>
        <taxon>Pezizomycotina</taxon>
        <taxon>Eurotiomycetes</taxon>
        <taxon>Eurotiomycetidae</taxon>
        <taxon>Eurotiales</taxon>
        <taxon>Aspergillaceae</taxon>
        <taxon>Penicillium</taxon>
    </lineage>
</organism>
<dbReference type="CDD" id="cd12330">
    <property type="entry name" value="RRM2_Hrp1p"/>
    <property type="match status" value="1"/>
</dbReference>
<sequence length="559" mass="61027">MADSGDIDDDLFADLYDADDSTNRATSAVEAPKPAAEQIPDSVPVQQPAQETVAPSYNTSSMDAHQNHSAPQQDYYSGGHNGMDHNQSHGHHHAGTPHADHDDHKVGTGIKEDGKMFIGGLNWETTDQSLRDYFSQFGEVQECTVMRDSATGRSRGFGFLTFRDPKTVNTVMVKEHYLDGKIIDPKRAIPRDEQEKTSKIFVGGVSQEATEQDFKQFFTQFGRVIDATLMIDKDTGRPRGFGFVTFDSEAAVENALSRPLEILGKQIEVKKAQPRGNLRDENRGGRGGRDNFRDMNQGGESSNVQQQGGSQQGMAGGMTPQMMAQYWQRMQQYFAMMQQQMAMGGGQMNMGAMNPAMMQQMQQMQMKQMAAQMGGGPQQQQVQQQPQSQQQQQPGGMSPNPASPGSQHAMPNMMNAAMMQQMQGQGQGQGQMSGGGQQQQQQPGGPGYNAQEQIAFEQQKYEQQQARRAMDPSRGYAPYQQGGPTSWEGMYDEVPQPNIPTGPQGMSRGGSMGRGSSVTPQPQSAPANAPTGPRNAGKPGANYRGGGRGGHRGFHPYSR</sequence>
<dbReference type="FunFam" id="3.30.70.330:FF:000466">
    <property type="entry name" value="Heterogeneous nuclear ribonucleoprotein HRP1"/>
    <property type="match status" value="1"/>
</dbReference>
<dbReference type="PROSITE" id="PS50102">
    <property type="entry name" value="RRM"/>
    <property type="match status" value="2"/>
</dbReference>
<dbReference type="EMBL" id="WIWV01000008">
    <property type="protein sequence ID" value="KAF7719160.1"/>
    <property type="molecule type" value="Genomic_DNA"/>
</dbReference>